<dbReference type="CDD" id="cd00865">
    <property type="entry name" value="PEBP_bact_arch"/>
    <property type="match status" value="1"/>
</dbReference>
<name>A0ABD4TA87_9EURY</name>
<dbReference type="RefSeq" id="WP_250986569.1">
    <property type="nucleotide sequence ID" value="NZ_QFDM01000001.1"/>
</dbReference>
<reference evidence="1 2" key="1">
    <citation type="submission" date="2018-05" db="EMBL/GenBank/DDBJ databases">
        <title>Isolation and characterization of genus Methanoculleus species and their viruses from deep sea marine sediment offshore southwestern Taiwan.</title>
        <authorList>
            <person name="Wei W.-H."/>
            <person name="Chen W.-C."/>
            <person name="Lai M.-C."/>
            <person name="Chen S.-C."/>
        </authorList>
    </citation>
    <scope>NUCLEOTIDE SEQUENCE [LARGE SCALE GENOMIC DNA]</scope>
    <source>
        <strain evidence="1 2">CWC-02</strain>
    </source>
</reference>
<keyword evidence="1" id="KW-0649">Protein kinase inhibitor</keyword>
<dbReference type="GO" id="GO:0004860">
    <property type="term" value="F:protein kinase inhibitor activity"/>
    <property type="evidence" value="ECO:0007669"/>
    <property type="project" value="UniProtKB-KW"/>
</dbReference>
<proteinExistence type="predicted"/>
<evidence type="ECO:0000313" key="1">
    <source>
        <dbReference type="EMBL" id="MCM2465333.1"/>
    </source>
</evidence>
<dbReference type="Pfam" id="PF01161">
    <property type="entry name" value="PBP"/>
    <property type="match status" value="1"/>
</dbReference>
<evidence type="ECO:0000313" key="2">
    <source>
        <dbReference type="Proteomes" id="UP001523230"/>
    </source>
</evidence>
<dbReference type="InterPro" id="IPR036610">
    <property type="entry name" value="PEBP-like_sf"/>
</dbReference>
<dbReference type="Gene3D" id="3.90.280.10">
    <property type="entry name" value="PEBP-like"/>
    <property type="match status" value="1"/>
</dbReference>
<organism evidence="1 2">
    <name type="scientific">Methanoculleus oceani</name>
    <dbReference type="NCBI Taxonomy" id="2184756"/>
    <lineage>
        <taxon>Archaea</taxon>
        <taxon>Methanobacteriati</taxon>
        <taxon>Methanobacteriota</taxon>
        <taxon>Stenosarchaea group</taxon>
        <taxon>Methanomicrobia</taxon>
        <taxon>Methanomicrobiales</taxon>
        <taxon>Methanomicrobiaceae</taxon>
        <taxon>Methanoculleus</taxon>
    </lineage>
</organism>
<keyword evidence="2" id="KW-1185">Reference proteome</keyword>
<dbReference type="SUPFAM" id="SSF49777">
    <property type="entry name" value="PEBP-like"/>
    <property type="match status" value="1"/>
</dbReference>
<dbReference type="InterPro" id="IPR008914">
    <property type="entry name" value="PEBP"/>
</dbReference>
<dbReference type="EMBL" id="QFDM01000001">
    <property type="protein sequence ID" value="MCM2465333.1"/>
    <property type="molecule type" value="Genomic_DNA"/>
</dbReference>
<protein>
    <submittedName>
        <fullName evidence="1">YbhB/YbcL family Raf kinase inhibitor-like protein</fullName>
    </submittedName>
</protein>
<sequence length="159" mass="17408">MQNLTIEVDFDRFLPEHTCDGEDLSPRIRVRGSDAPYLAVILDDPDAPRGTFTHWLAWNIPATGEIPGGIPPGPRISHPVSAVQGKNDFGRTGYGGPCPPKGASHRFFIRVWSVGRELDLSPGADRWHLEDALAAAATGYGETMAVYDRRKAFAARPRT</sequence>
<gene>
    <name evidence="1" type="ORF">DIC75_03210</name>
</gene>
<dbReference type="Proteomes" id="UP001523230">
    <property type="component" value="Unassembled WGS sequence"/>
</dbReference>
<accession>A0ABD4TA87</accession>
<dbReference type="NCBIfam" id="TIGR00481">
    <property type="entry name" value="YbhB/YbcL family Raf kinase inhibitor-like protein"/>
    <property type="match status" value="1"/>
</dbReference>
<comment type="caution">
    <text evidence="1">The sequence shown here is derived from an EMBL/GenBank/DDBJ whole genome shotgun (WGS) entry which is preliminary data.</text>
</comment>
<dbReference type="PANTHER" id="PTHR30289">
    <property type="entry name" value="UNCHARACTERIZED PROTEIN YBCL-RELATED"/>
    <property type="match status" value="1"/>
</dbReference>
<dbReference type="PANTHER" id="PTHR30289:SF1">
    <property type="entry name" value="PEBP (PHOSPHATIDYLETHANOLAMINE-BINDING PROTEIN) FAMILY PROTEIN"/>
    <property type="match status" value="1"/>
</dbReference>
<dbReference type="AlphaFoldDB" id="A0ABD4TA87"/>
<dbReference type="InterPro" id="IPR005247">
    <property type="entry name" value="YbhB_YbcL/LppC-like"/>
</dbReference>